<accession>A0A7W6N6H9</accession>
<protein>
    <submittedName>
        <fullName evidence="1">Uncharacterized protein</fullName>
    </submittedName>
</protein>
<gene>
    <name evidence="1" type="ORF">GGR34_000633</name>
</gene>
<comment type="caution">
    <text evidence="1">The sequence shown here is derived from an EMBL/GenBank/DDBJ whole genome shotgun (WGS) entry which is preliminary data.</text>
</comment>
<keyword evidence="2" id="KW-1185">Reference proteome</keyword>
<evidence type="ECO:0000313" key="1">
    <source>
        <dbReference type="EMBL" id="MBB4038998.1"/>
    </source>
</evidence>
<dbReference type="AlphaFoldDB" id="A0A7W6N6H9"/>
<evidence type="ECO:0000313" key="2">
    <source>
        <dbReference type="Proteomes" id="UP000519439"/>
    </source>
</evidence>
<dbReference type="EMBL" id="JACIDC010000002">
    <property type="protein sequence ID" value="MBB4038998.1"/>
    <property type="molecule type" value="Genomic_DNA"/>
</dbReference>
<reference evidence="1 2" key="1">
    <citation type="submission" date="2020-08" db="EMBL/GenBank/DDBJ databases">
        <title>Genomic Encyclopedia of Type Strains, Phase IV (KMG-IV): sequencing the most valuable type-strain genomes for metagenomic binning, comparative biology and taxonomic classification.</title>
        <authorList>
            <person name="Goeker M."/>
        </authorList>
    </citation>
    <scope>NUCLEOTIDE SEQUENCE [LARGE SCALE GENOMIC DNA]</scope>
    <source>
        <strain evidence="1 2">DSM 15743</strain>
    </source>
</reference>
<sequence length="34" mass="3937">MSHFQNVAAASWTLLTLADARRWVLKLGFETVFR</sequence>
<organism evidence="1 2">
    <name type="scientific">Microvirga flocculans</name>
    <dbReference type="NCBI Taxonomy" id="217168"/>
    <lineage>
        <taxon>Bacteria</taxon>
        <taxon>Pseudomonadati</taxon>
        <taxon>Pseudomonadota</taxon>
        <taxon>Alphaproteobacteria</taxon>
        <taxon>Hyphomicrobiales</taxon>
        <taxon>Methylobacteriaceae</taxon>
        <taxon>Microvirga</taxon>
    </lineage>
</organism>
<name>A0A7W6N6H9_9HYPH</name>
<dbReference type="Proteomes" id="UP000519439">
    <property type="component" value="Unassembled WGS sequence"/>
</dbReference>
<proteinExistence type="predicted"/>